<feature type="transmembrane region" description="Helical" evidence="1">
    <location>
        <begin position="228"/>
        <end position="250"/>
    </location>
</feature>
<dbReference type="RefSeq" id="WP_183572806.1">
    <property type="nucleotide sequence ID" value="NZ_JACHOP010000025.1"/>
</dbReference>
<dbReference type="EMBL" id="JACHOP010000025">
    <property type="protein sequence ID" value="MBB5759603.1"/>
    <property type="molecule type" value="Genomic_DNA"/>
</dbReference>
<sequence length="312" mass="34532">MEKSEPRRRSSAARNWPFLAGFVAAERRLGERAQAGGRLTAFAYEFLRFGVKQGWACLFAGLICALLIGTYLFYPPDAALTRYDFLTLAALAIQVALLALGMETWEEAKVIALYHLVGTAMELFKTAAGSWIYPEASVLRIAGVPLFTGFMYASVGSYIARVWRLFDFRFTRHPPLVTTLPLAGAIYLNFFSHHFMPDLRLVLFAATALLFGRTVVHFKVWHVHRSMPLLVGFGLVSLFIWLAENIGTGARVWIYPSQAAGWSPVSAAKLGSWFLLMIVSYVLVTLVNRPEPMPEAAPAPGSDPRAVGEPIS</sequence>
<dbReference type="PIRSF" id="PIRSF009141">
    <property type="entry name" value="UCP009141"/>
    <property type="match status" value="1"/>
</dbReference>
<feature type="transmembrane region" description="Helical" evidence="1">
    <location>
        <begin position="139"/>
        <end position="163"/>
    </location>
</feature>
<organism evidence="2 3">
    <name type="scientific">Methylorubrum rhodinum</name>
    <dbReference type="NCBI Taxonomy" id="29428"/>
    <lineage>
        <taxon>Bacteria</taxon>
        <taxon>Pseudomonadati</taxon>
        <taxon>Pseudomonadota</taxon>
        <taxon>Alphaproteobacteria</taxon>
        <taxon>Hyphomicrobiales</taxon>
        <taxon>Methylobacteriaceae</taxon>
        <taxon>Methylorubrum</taxon>
    </lineage>
</organism>
<keyword evidence="1" id="KW-1133">Transmembrane helix</keyword>
<dbReference type="Pfam" id="PF05675">
    <property type="entry name" value="DUF817"/>
    <property type="match status" value="1"/>
</dbReference>
<dbReference type="AlphaFoldDB" id="A0A840ZSE5"/>
<proteinExistence type="predicted"/>
<evidence type="ECO:0000256" key="1">
    <source>
        <dbReference type="SAM" id="Phobius"/>
    </source>
</evidence>
<dbReference type="InterPro" id="IPR008535">
    <property type="entry name" value="DUF817"/>
</dbReference>
<feature type="transmembrane region" description="Helical" evidence="1">
    <location>
        <begin position="199"/>
        <end position="216"/>
    </location>
</feature>
<protein>
    <submittedName>
        <fullName evidence="2">Uncharacterized membrane protein YoaT (DUF817 family)</fullName>
    </submittedName>
</protein>
<feature type="transmembrane region" description="Helical" evidence="1">
    <location>
        <begin position="55"/>
        <end position="74"/>
    </location>
</feature>
<evidence type="ECO:0000313" key="2">
    <source>
        <dbReference type="EMBL" id="MBB5759603.1"/>
    </source>
</evidence>
<dbReference type="Proteomes" id="UP000583454">
    <property type="component" value="Unassembled WGS sequence"/>
</dbReference>
<reference evidence="2 3" key="1">
    <citation type="submission" date="2020-08" db="EMBL/GenBank/DDBJ databases">
        <title>Genomic Encyclopedia of Type Strains, Phase IV (KMG-IV): sequencing the most valuable type-strain genomes for metagenomic binning, comparative biology and taxonomic classification.</title>
        <authorList>
            <person name="Goeker M."/>
        </authorList>
    </citation>
    <scope>NUCLEOTIDE SEQUENCE [LARGE SCALE GENOMIC DNA]</scope>
    <source>
        <strain evidence="2 3">DSM 2163</strain>
    </source>
</reference>
<name>A0A840ZSE5_9HYPH</name>
<feature type="transmembrane region" description="Helical" evidence="1">
    <location>
        <begin position="270"/>
        <end position="287"/>
    </location>
</feature>
<feature type="transmembrane region" description="Helical" evidence="1">
    <location>
        <begin position="175"/>
        <end position="193"/>
    </location>
</feature>
<feature type="transmembrane region" description="Helical" evidence="1">
    <location>
        <begin position="80"/>
        <end position="100"/>
    </location>
</feature>
<keyword evidence="3" id="KW-1185">Reference proteome</keyword>
<keyword evidence="1" id="KW-0812">Transmembrane</keyword>
<comment type="caution">
    <text evidence="2">The sequence shown here is derived from an EMBL/GenBank/DDBJ whole genome shotgun (WGS) entry which is preliminary data.</text>
</comment>
<accession>A0A840ZSE5</accession>
<feature type="transmembrane region" description="Helical" evidence="1">
    <location>
        <begin position="112"/>
        <end position="133"/>
    </location>
</feature>
<evidence type="ECO:0000313" key="3">
    <source>
        <dbReference type="Proteomes" id="UP000583454"/>
    </source>
</evidence>
<keyword evidence="1" id="KW-0472">Membrane</keyword>
<gene>
    <name evidence="2" type="ORF">HNR00_004337</name>
</gene>